<accession>A0ABS2SVC1</accession>
<comment type="caution">
    <text evidence="2">The sequence shown here is derived from an EMBL/GenBank/DDBJ whole genome shotgun (WGS) entry which is preliminary data.</text>
</comment>
<dbReference type="RefSeq" id="WP_204466723.1">
    <property type="nucleotide sequence ID" value="NZ_JAFBCV010000008.1"/>
</dbReference>
<dbReference type="Pfam" id="PF00144">
    <property type="entry name" value="Beta-lactamase"/>
    <property type="match status" value="1"/>
</dbReference>
<dbReference type="InterPro" id="IPR012338">
    <property type="entry name" value="Beta-lactam/transpept-like"/>
</dbReference>
<dbReference type="InterPro" id="IPR050789">
    <property type="entry name" value="Diverse_Enzym_Activities"/>
</dbReference>
<evidence type="ECO:0000313" key="2">
    <source>
        <dbReference type="EMBL" id="MBM7839483.1"/>
    </source>
</evidence>
<dbReference type="Proteomes" id="UP001179280">
    <property type="component" value="Unassembled WGS sequence"/>
</dbReference>
<dbReference type="PANTHER" id="PTHR43283">
    <property type="entry name" value="BETA-LACTAMASE-RELATED"/>
    <property type="match status" value="1"/>
</dbReference>
<dbReference type="InterPro" id="IPR001466">
    <property type="entry name" value="Beta-lactam-related"/>
</dbReference>
<dbReference type="SUPFAM" id="SSF56601">
    <property type="entry name" value="beta-lactamase/transpeptidase-like"/>
    <property type="match status" value="1"/>
</dbReference>
<feature type="domain" description="Beta-lactamase-related" evidence="1">
    <location>
        <begin position="13"/>
        <end position="319"/>
    </location>
</feature>
<dbReference type="Gene3D" id="3.40.710.10">
    <property type="entry name" value="DD-peptidase/beta-lactamase superfamily"/>
    <property type="match status" value="1"/>
</dbReference>
<organism evidence="2 3">
    <name type="scientific">Shouchella xiaoxiensis</name>
    <dbReference type="NCBI Taxonomy" id="766895"/>
    <lineage>
        <taxon>Bacteria</taxon>
        <taxon>Bacillati</taxon>
        <taxon>Bacillota</taxon>
        <taxon>Bacilli</taxon>
        <taxon>Bacillales</taxon>
        <taxon>Bacillaceae</taxon>
        <taxon>Shouchella</taxon>
    </lineage>
</organism>
<evidence type="ECO:0000259" key="1">
    <source>
        <dbReference type="Pfam" id="PF00144"/>
    </source>
</evidence>
<protein>
    <submittedName>
        <fullName evidence="2">CubicO group peptidase (Beta-lactamase class C family)</fullName>
    </submittedName>
</protein>
<reference evidence="2" key="1">
    <citation type="submission" date="2021-01" db="EMBL/GenBank/DDBJ databases">
        <title>Genomic Encyclopedia of Type Strains, Phase IV (KMG-IV): sequencing the most valuable type-strain genomes for metagenomic binning, comparative biology and taxonomic classification.</title>
        <authorList>
            <person name="Goeker M."/>
        </authorList>
    </citation>
    <scope>NUCLEOTIDE SEQUENCE</scope>
    <source>
        <strain evidence="2">DSM 21943</strain>
    </source>
</reference>
<keyword evidence="3" id="KW-1185">Reference proteome</keyword>
<dbReference type="PANTHER" id="PTHR43283:SF7">
    <property type="entry name" value="BETA-LACTAMASE-RELATED DOMAIN-CONTAINING PROTEIN"/>
    <property type="match status" value="1"/>
</dbReference>
<proteinExistence type="predicted"/>
<dbReference type="EMBL" id="JAFBCV010000008">
    <property type="protein sequence ID" value="MBM7839483.1"/>
    <property type="molecule type" value="Genomic_DNA"/>
</dbReference>
<name>A0ABS2SVC1_9BACI</name>
<sequence>MKGIKSFDSVFAQVEQGANAIGASGGALYVIHKNQVAFERYFGKQSIANDARSVQADTQFHIASVRKSYIGFALAYAVHHGYIKDIDQSASQYLPTYDQKMIEGVTIRHLLTHSHGLVVKEEMLTREFVPGTNWAYRGAGIPMLAAIVKQATGKTIADILHSEVFKPLSFLETGWYGEKHAKLADVVRDVNDKSWSESTITDGAEMNMYVSARDLANWGNLHLTKGMVNGEQKLPADLFTRATSMLTPPTLQATKPTNGYMWFVQGEQKTNSERMEIGRSVALGAFQLLGYSNVAVLVIPKHEVVAVRMINRFGSPEGFDFLANIRAFGDAVEKVFA</sequence>
<evidence type="ECO:0000313" key="3">
    <source>
        <dbReference type="Proteomes" id="UP001179280"/>
    </source>
</evidence>
<gene>
    <name evidence="2" type="ORF">JOC54_002763</name>
</gene>